<accession>A0ABN2XNN3</accession>
<dbReference type="PANTHER" id="PTHR42743:SF11">
    <property type="entry name" value="AMINODEOXYCHORISMATE LYASE"/>
    <property type="match status" value="1"/>
</dbReference>
<sequence>MSGVQRAVVMMAPVDQEPHLVDPARPLVLIDDEGLTRGDGVFETMHALDGEVYKFGAHYRRLCASARLAQLPVPSEQSCRVAIELGLSNAGAGGDAGLGAEHTIKLSISRGAPGGTPWAWLTVTPVGAATFAVRRSGVSAVLLQRGHDPAEDSGCAWLLPGAKTLSYAVNMAALRHARDLGADEAIFTTSTDRRVLEAATSSVICARTGHGERTLVTPEPSHGILPGTSQARIFAAARQDGWRIDYGPIYPADLLRADAVWLTSSVRLAVPVVRLDQQPLPHSGELTDLLTGYLVGH</sequence>
<keyword evidence="2" id="KW-0456">Lyase</keyword>
<dbReference type="Proteomes" id="UP001500166">
    <property type="component" value="Unassembled WGS sequence"/>
</dbReference>
<dbReference type="Pfam" id="PF01063">
    <property type="entry name" value="Aminotran_4"/>
    <property type="match status" value="1"/>
</dbReference>
<dbReference type="InterPro" id="IPR036038">
    <property type="entry name" value="Aminotransferase-like"/>
</dbReference>
<dbReference type="PANTHER" id="PTHR42743">
    <property type="entry name" value="AMINO-ACID AMINOTRANSFERASE"/>
    <property type="match status" value="1"/>
</dbReference>
<reference evidence="2 3" key="1">
    <citation type="journal article" date="2019" name="Int. J. Syst. Evol. Microbiol.">
        <title>The Global Catalogue of Microorganisms (GCM) 10K type strain sequencing project: providing services to taxonomists for standard genome sequencing and annotation.</title>
        <authorList>
            <consortium name="The Broad Institute Genomics Platform"/>
            <consortium name="The Broad Institute Genome Sequencing Center for Infectious Disease"/>
            <person name="Wu L."/>
            <person name="Ma J."/>
        </authorList>
    </citation>
    <scope>NUCLEOTIDE SEQUENCE [LARGE SCALE GENOMIC DNA]</scope>
    <source>
        <strain evidence="2 3">JCM 15914</strain>
    </source>
</reference>
<dbReference type="Gene3D" id="3.30.470.10">
    <property type="match status" value="1"/>
</dbReference>
<dbReference type="EMBL" id="BAAAQA010000011">
    <property type="protein sequence ID" value="GAA2113961.1"/>
    <property type="molecule type" value="Genomic_DNA"/>
</dbReference>
<name>A0ABN2XNN3_9MICC</name>
<dbReference type="RefSeq" id="WP_344224000.1">
    <property type="nucleotide sequence ID" value="NZ_BAAAQA010000011.1"/>
</dbReference>
<dbReference type="InterPro" id="IPR043131">
    <property type="entry name" value="BCAT-like_N"/>
</dbReference>
<gene>
    <name evidence="2" type="ORF">GCM10009824_10890</name>
</gene>
<dbReference type="Gene3D" id="3.20.10.10">
    <property type="entry name" value="D-amino Acid Aminotransferase, subunit A, domain 2"/>
    <property type="match status" value="1"/>
</dbReference>
<protein>
    <submittedName>
        <fullName evidence="2">Aminodeoxychorismate lyase</fullName>
    </submittedName>
</protein>
<dbReference type="InterPro" id="IPR001544">
    <property type="entry name" value="Aminotrans_IV"/>
</dbReference>
<evidence type="ECO:0000313" key="3">
    <source>
        <dbReference type="Proteomes" id="UP001500166"/>
    </source>
</evidence>
<evidence type="ECO:0000256" key="1">
    <source>
        <dbReference type="ARBA" id="ARBA00009320"/>
    </source>
</evidence>
<dbReference type="InterPro" id="IPR050571">
    <property type="entry name" value="Class-IV_PLP-Dep_Aminotrnsfr"/>
</dbReference>
<proteinExistence type="inferred from homology"/>
<evidence type="ECO:0000313" key="2">
    <source>
        <dbReference type="EMBL" id="GAA2113961.1"/>
    </source>
</evidence>
<dbReference type="SUPFAM" id="SSF56752">
    <property type="entry name" value="D-aminoacid aminotransferase-like PLP-dependent enzymes"/>
    <property type="match status" value="1"/>
</dbReference>
<comment type="similarity">
    <text evidence="1">Belongs to the class-IV pyridoxal-phosphate-dependent aminotransferase family.</text>
</comment>
<dbReference type="GO" id="GO:0016829">
    <property type="term" value="F:lyase activity"/>
    <property type="evidence" value="ECO:0007669"/>
    <property type="project" value="UniProtKB-KW"/>
</dbReference>
<comment type="caution">
    <text evidence="2">The sequence shown here is derived from an EMBL/GenBank/DDBJ whole genome shotgun (WGS) entry which is preliminary data.</text>
</comment>
<keyword evidence="3" id="KW-1185">Reference proteome</keyword>
<organism evidence="2 3">
    <name type="scientific">Kocuria atrinae</name>
    <dbReference type="NCBI Taxonomy" id="592377"/>
    <lineage>
        <taxon>Bacteria</taxon>
        <taxon>Bacillati</taxon>
        <taxon>Actinomycetota</taxon>
        <taxon>Actinomycetes</taxon>
        <taxon>Micrococcales</taxon>
        <taxon>Micrococcaceae</taxon>
        <taxon>Kocuria</taxon>
    </lineage>
</organism>
<dbReference type="InterPro" id="IPR043132">
    <property type="entry name" value="BCAT-like_C"/>
</dbReference>